<keyword evidence="4" id="KW-1185">Reference proteome</keyword>
<evidence type="ECO:0000256" key="1">
    <source>
        <dbReference type="SAM" id="MobiDB-lite"/>
    </source>
</evidence>
<comment type="caution">
    <text evidence="3">The sequence shown here is derived from an EMBL/GenBank/DDBJ whole genome shotgun (WGS) entry which is preliminary data.</text>
</comment>
<keyword evidence="2" id="KW-1133">Transmembrane helix</keyword>
<reference evidence="3" key="1">
    <citation type="submission" date="2023-06" db="EMBL/GenBank/DDBJ databases">
        <authorList>
            <consortium name="Lawrence Berkeley National Laboratory"/>
            <person name="Ahrendt S."/>
            <person name="Sahu N."/>
            <person name="Indic B."/>
            <person name="Wong-Bajracharya J."/>
            <person name="Merenyi Z."/>
            <person name="Ke H.-M."/>
            <person name="Monk M."/>
            <person name="Kocsube S."/>
            <person name="Drula E."/>
            <person name="Lipzen A."/>
            <person name="Balint B."/>
            <person name="Henrissat B."/>
            <person name="Andreopoulos B."/>
            <person name="Martin F.M."/>
            <person name="Harder C.B."/>
            <person name="Rigling D."/>
            <person name="Ford K.L."/>
            <person name="Foster G.D."/>
            <person name="Pangilinan J."/>
            <person name="Papanicolaou A."/>
            <person name="Barry K."/>
            <person name="LaButti K."/>
            <person name="Viragh M."/>
            <person name="Koriabine M."/>
            <person name="Yan M."/>
            <person name="Riley R."/>
            <person name="Champramary S."/>
            <person name="Plett K.L."/>
            <person name="Tsai I.J."/>
            <person name="Slot J."/>
            <person name="Sipos G."/>
            <person name="Plett J."/>
            <person name="Nagy L.G."/>
            <person name="Grigoriev I.V."/>
        </authorList>
    </citation>
    <scope>NUCLEOTIDE SEQUENCE</scope>
    <source>
        <strain evidence="3">FPL87.14</strain>
    </source>
</reference>
<organism evidence="3 4">
    <name type="scientific">Armillaria borealis</name>
    <dbReference type="NCBI Taxonomy" id="47425"/>
    <lineage>
        <taxon>Eukaryota</taxon>
        <taxon>Fungi</taxon>
        <taxon>Dikarya</taxon>
        <taxon>Basidiomycota</taxon>
        <taxon>Agaricomycotina</taxon>
        <taxon>Agaricomycetes</taxon>
        <taxon>Agaricomycetidae</taxon>
        <taxon>Agaricales</taxon>
        <taxon>Marasmiineae</taxon>
        <taxon>Physalacriaceae</taxon>
        <taxon>Armillaria</taxon>
    </lineage>
</organism>
<keyword evidence="2" id="KW-0472">Membrane</keyword>
<keyword evidence="2" id="KW-0812">Transmembrane</keyword>
<sequence>MKPVQIDGRHALNVTVTGIWSGSREKDLLGKGADCIDSATVYGIMELERVYASDGDERRLMMSKEVPRVLLQGQPGYLDLAIFLIGLVIFLRPSQKALSWITYAATMIVSAVYVAAIILPILFPRYPYRTPISSIHLFATSPTNIMEETNHRLCHYLVMLHIPVLLPHEKAPLPPRRSPSPSTSSSPSPVPPLPAESWKDKTTICLQMSSCRHWVFL</sequence>
<evidence type="ECO:0000313" key="3">
    <source>
        <dbReference type="EMBL" id="KAK0442882.1"/>
    </source>
</evidence>
<gene>
    <name evidence="3" type="ORF">EV421DRAFT_1903858</name>
</gene>
<protein>
    <submittedName>
        <fullName evidence="3">Uncharacterized protein</fullName>
    </submittedName>
</protein>
<accession>A0AA39JHI8</accession>
<dbReference type="Proteomes" id="UP001175226">
    <property type="component" value="Unassembled WGS sequence"/>
</dbReference>
<name>A0AA39JHI8_9AGAR</name>
<proteinExistence type="predicted"/>
<feature type="region of interest" description="Disordered" evidence="1">
    <location>
        <begin position="172"/>
        <end position="195"/>
    </location>
</feature>
<evidence type="ECO:0000256" key="2">
    <source>
        <dbReference type="SAM" id="Phobius"/>
    </source>
</evidence>
<dbReference type="AlphaFoldDB" id="A0AA39JHI8"/>
<dbReference type="EMBL" id="JAUEPT010000024">
    <property type="protein sequence ID" value="KAK0442882.1"/>
    <property type="molecule type" value="Genomic_DNA"/>
</dbReference>
<evidence type="ECO:0000313" key="4">
    <source>
        <dbReference type="Proteomes" id="UP001175226"/>
    </source>
</evidence>
<feature type="transmembrane region" description="Helical" evidence="2">
    <location>
        <begin position="69"/>
        <end position="91"/>
    </location>
</feature>
<feature type="transmembrane region" description="Helical" evidence="2">
    <location>
        <begin position="97"/>
        <end position="123"/>
    </location>
</feature>